<sequence length="158" mass="17361">MEKRVHPRAAFDSHVPCDIGVESHAGVPPAELAVFYGAVGCLDLLIERGARIDPTRMDGLLSRFLASCPWVDARVCVGSACRDPFGICVAHGAAGLVRCIDPIPIVQRLLATLPPYPAGTQRIPATRSTRLYRWPRTLRSRMHPWCPCSCHRVTRSGH</sequence>
<dbReference type="EMBL" id="KP136319">
    <property type="protein sequence ID" value="AJF96941.1"/>
    <property type="molecule type" value="Genomic_DNA"/>
</dbReference>
<organism evidence="1 2">
    <name type="scientific">Pandoravirus inopinatum</name>
    <dbReference type="NCBI Taxonomy" id="1605721"/>
    <lineage>
        <taxon>Viruses</taxon>
        <taxon>Pandoravirus</taxon>
    </lineage>
</organism>
<dbReference type="GeneID" id="23461858"/>
<evidence type="ECO:0000313" key="1">
    <source>
        <dbReference type="EMBL" id="AJF96941.1"/>
    </source>
</evidence>
<reference evidence="1 2" key="1">
    <citation type="journal article" date="2015" name="Parasitol. Res.">
        <title>Viruses in close associations with free-living amoebae.</title>
        <authorList>
            <person name="Scheid P."/>
        </authorList>
    </citation>
    <scope>NUCLEOTIDE SEQUENCE [LARGE SCALE GENOMIC DNA]</scope>
    <source>
        <strain evidence="1">KlaHel</strain>
    </source>
</reference>
<name>A0A0B5J825_9VIRU</name>
<protein>
    <recommendedName>
        <fullName evidence="3">Ankyrin repeat protein</fullName>
    </recommendedName>
</protein>
<evidence type="ECO:0000313" key="2">
    <source>
        <dbReference type="Proteomes" id="UP000202511"/>
    </source>
</evidence>
<proteinExistence type="predicted"/>
<dbReference type="RefSeq" id="YP_009119176.1">
    <property type="nucleotide sequence ID" value="NC_026440.1"/>
</dbReference>
<evidence type="ECO:0008006" key="3">
    <source>
        <dbReference type="Google" id="ProtNLM"/>
    </source>
</evidence>
<accession>A0A0B5J825</accession>
<dbReference type="Proteomes" id="UP000202511">
    <property type="component" value="Segment"/>
</dbReference>
<dbReference type="KEGG" id="vg:23461858"/>